<keyword evidence="2 7" id="KW-0808">Transferase</keyword>
<evidence type="ECO:0000313" key="7">
    <source>
        <dbReference type="EMBL" id="MBO9155005.1"/>
    </source>
</evidence>
<dbReference type="Proteomes" id="UP000679126">
    <property type="component" value="Unassembled WGS sequence"/>
</dbReference>
<dbReference type="SUPFAM" id="SSF53613">
    <property type="entry name" value="Ribokinase-like"/>
    <property type="match status" value="1"/>
</dbReference>
<comment type="caution">
    <text evidence="7">The sequence shown here is derived from an EMBL/GenBank/DDBJ whole genome shotgun (WGS) entry which is preliminary data.</text>
</comment>
<keyword evidence="5" id="KW-0067">ATP-binding</keyword>
<name>A0ABS3YKR4_9BACT</name>
<dbReference type="PANTHER" id="PTHR10534">
    <property type="entry name" value="PYRIDOXAL KINASE"/>
    <property type="match status" value="1"/>
</dbReference>
<feature type="domain" description="Pyridoxamine kinase/Phosphomethylpyrimidine kinase" evidence="6">
    <location>
        <begin position="53"/>
        <end position="254"/>
    </location>
</feature>
<reference evidence="8" key="1">
    <citation type="submission" date="2021-03" db="EMBL/GenBank/DDBJ databases">
        <title>Assistant Professor.</title>
        <authorList>
            <person name="Huq M.A."/>
        </authorList>
    </citation>
    <scope>NUCLEOTIDE SEQUENCE [LARGE SCALE GENOMIC DNA]</scope>
    <source>
        <strain evidence="8">MAH-28</strain>
    </source>
</reference>
<dbReference type="RefSeq" id="WP_209148114.1">
    <property type="nucleotide sequence ID" value="NZ_JAGHKP010000004.1"/>
</dbReference>
<dbReference type="EC" id="2.7.1.35" evidence="1"/>
<keyword evidence="8" id="KW-1185">Reference proteome</keyword>
<dbReference type="InterPro" id="IPR013749">
    <property type="entry name" value="PM/HMP-P_kinase-1"/>
</dbReference>
<keyword evidence="3" id="KW-0547">Nucleotide-binding</keyword>
<dbReference type="GO" id="GO:0008902">
    <property type="term" value="F:hydroxymethylpyrimidine kinase activity"/>
    <property type="evidence" value="ECO:0007669"/>
    <property type="project" value="UniProtKB-EC"/>
</dbReference>
<evidence type="ECO:0000256" key="4">
    <source>
        <dbReference type="ARBA" id="ARBA00022777"/>
    </source>
</evidence>
<dbReference type="Gene3D" id="3.40.1190.20">
    <property type="match status" value="1"/>
</dbReference>
<evidence type="ECO:0000256" key="5">
    <source>
        <dbReference type="ARBA" id="ARBA00022840"/>
    </source>
</evidence>
<dbReference type="Pfam" id="PF08543">
    <property type="entry name" value="Phos_pyr_kin"/>
    <property type="match status" value="1"/>
</dbReference>
<evidence type="ECO:0000256" key="3">
    <source>
        <dbReference type="ARBA" id="ARBA00022741"/>
    </source>
</evidence>
<dbReference type="InterPro" id="IPR029056">
    <property type="entry name" value="Ribokinase-like"/>
</dbReference>
<organism evidence="7 8">
    <name type="scientific">Chitinophaga chungangae</name>
    <dbReference type="NCBI Taxonomy" id="2821488"/>
    <lineage>
        <taxon>Bacteria</taxon>
        <taxon>Pseudomonadati</taxon>
        <taxon>Bacteroidota</taxon>
        <taxon>Chitinophagia</taxon>
        <taxon>Chitinophagales</taxon>
        <taxon>Chitinophagaceae</taxon>
        <taxon>Chitinophaga</taxon>
    </lineage>
</organism>
<gene>
    <name evidence="7" type="ORF">J7I43_22445</name>
</gene>
<dbReference type="PANTHER" id="PTHR10534:SF2">
    <property type="entry name" value="PYRIDOXAL KINASE"/>
    <property type="match status" value="1"/>
</dbReference>
<evidence type="ECO:0000256" key="2">
    <source>
        <dbReference type="ARBA" id="ARBA00022679"/>
    </source>
</evidence>
<dbReference type="EMBL" id="JAGHKP010000004">
    <property type="protein sequence ID" value="MBO9155005.1"/>
    <property type="molecule type" value="Genomic_DNA"/>
</dbReference>
<keyword evidence="4 7" id="KW-0418">Kinase</keyword>
<evidence type="ECO:0000256" key="1">
    <source>
        <dbReference type="ARBA" id="ARBA00012104"/>
    </source>
</evidence>
<accession>A0ABS3YKR4</accession>
<dbReference type="InterPro" id="IPR004625">
    <property type="entry name" value="PyrdxlKinase"/>
</dbReference>
<dbReference type="GO" id="GO:0008972">
    <property type="term" value="F:phosphomethylpyrimidine kinase activity"/>
    <property type="evidence" value="ECO:0007669"/>
    <property type="project" value="UniProtKB-EC"/>
</dbReference>
<evidence type="ECO:0000259" key="6">
    <source>
        <dbReference type="Pfam" id="PF08543"/>
    </source>
</evidence>
<evidence type="ECO:0000313" key="8">
    <source>
        <dbReference type="Proteomes" id="UP000679126"/>
    </source>
</evidence>
<sequence>MNARKDLMESLKVLAVGSFAVHGTASLKAMIKVLGSRVLPVPSVVLSGLTNMKSVTKLDVPFEKLLTEVFELSVHRGHRLILYIGYLGKPEQADILTQLIGKYRPHIEYIVTDPVCGDHGRMYVPVAIAEKWPALIRLSDMVFPNLSEIKILTGHDPAAQGDAADYIAQFIRLYPDAELIVTSMLLSGKEIGIELYGEHRFSFYHPYLSRNFGGTGDTFLALFLLHYFFDKKTKETALMEAAQQTAAYIAQSIAADADELVM</sequence>
<proteinExistence type="predicted"/>
<protein>
    <recommendedName>
        <fullName evidence="1">pyridoxal kinase</fullName>
        <ecNumber evidence="1">2.7.1.35</ecNumber>
    </recommendedName>
</protein>